<dbReference type="PANTHER" id="PTHR42964">
    <property type="entry name" value="ENOYL-COA HYDRATASE"/>
    <property type="match status" value="1"/>
</dbReference>
<dbReference type="InterPro" id="IPR014748">
    <property type="entry name" value="Enoyl-CoA_hydra_C"/>
</dbReference>
<dbReference type="STRING" id="224911.AAV28_39840"/>
<dbReference type="InterPro" id="IPR051683">
    <property type="entry name" value="Enoyl-CoA_Hydratase/Isomerase"/>
</dbReference>
<dbReference type="Gene3D" id="3.90.226.10">
    <property type="entry name" value="2-enoyl-CoA Hydratase, Chain A, domain 1"/>
    <property type="match status" value="1"/>
</dbReference>
<dbReference type="EMBL" id="BA000040">
    <property type="protein sequence ID" value="BAC45381.1"/>
    <property type="molecule type" value="Genomic_DNA"/>
</dbReference>
<protein>
    <submittedName>
        <fullName evidence="3">Bll0116 protein</fullName>
    </submittedName>
</protein>
<feature type="region of interest" description="Disordered" evidence="2">
    <location>
        <begin position="1"/>
        <end position="20"/>
    </location>
</feature>
<dbReference type="Gene3D" id="1.10.12.10">
    <property type="entry name" value="Lyase 2-enoyl-coa Hydratase, Chain A, domain 2"/>
    <property type="match status" value="1"/>
</dbReference>
<dbReference type="InterPro" id="IPR001753">
    <property type="entry name" value="Enoyl-CoA_hydra/iso"/>
</dbReference>
<dbReference type="FunFam" id="3.90.226.10:FF:000066">
    <property type="entry name" value="Enoyl-CoA hydratase"/>
    <property type="match status" value="1"/>
</dbReference>
<evidence type="ECO:0000313" key="3">
    <source>
        <dbReference type="EMBL" id="BAC45381.1"/>
    </source>
</evidence>
<dbReference type="PATRIC" id="fig|224911.5.peg.109"/>
<dbReference type="HOGENOM" id="CLU_009834_7_3_5"/>
<evidence type="ECO:0000256" key="1">
    <source>
        <dbReference type="ARBA" id="ARBA00005254"/>
    </source>
</evidence>
<evidence type="ECO:0000313" key="4">
    <source>
        <dbReference type="Proteomes" id="UP000002526"/>
    </source>
</evidence>
<dbReference type="Proteomes" id="UP000002526">
    <property type="component" value="Chromosome"/>
</dbReference>
<accession>Q89Y39</accession>
<dbReference type="GO" id="GO:0004490">
    <property type="term" value="F:methylglutaconyl-CoA hydratase activity"/>
    <property type="evidence" value="ECO:0000318"/>
    <property type="project" value="GO_Central"/>
</dbReference>
<organism evidence="3 4">
    <name type="scientific">Bradyrhizobium diazoefficiens (strain JCM 10833 / BCRC 13528 / IAM 13628 / NBRC 14792 / USDA 110)</name>
    <dbReference type="NCBI Taxonomy" id="224911"/>
    <lineage>
        <taxon>Bacteria</taxon>
        <taxon>Pseudomonadati</taxon>
        <taxon>Pseudomonadota</taxon>
        <taxon>Alphaproteobacteria</taxon>
        <taxon>Hyphomicrobiales</taxon>
        <taxon>Nitrobacteraceae</taxon>
        <taxon>Bradyrhizobium</taxon>
    </lineage>
</organism>
<dbReference type="CDD" id="cd06558">
    <property type="entry name" value="crotonase-like"/>
    <property type="match status" value="1"/>
</dbReference>
<dbReference type="Pfam" id="PF00378">
    <property type="entry name" value="ECH_1"/>
    <property type="match status" value="1"/>
</dbReference>
<dbReference type="EnsemblBacteria" id="BAC45381">
    <property type="protein sequence ID" value="BAC45381"/>
    <property type="gene ID" value="BAC45381"/>
</dbReference>
<name>Q89Y39_BRADU</name>
<dbReference type="KEGG" id="bja:bll0116"/>
<gene>
    <name evidence="3" type="ordered locus">bll0116</name>
</gene>
<dbReference type="AlphaFoldDB" id="Q89Y39"/>
<dbReference type="GO" id="GO:0046247">
    <property type="term" value="P:terpene catabolic process"/>
    <property type="evidence" value="ECO:0000318"/>
    <property type="project" value="GO_Central"/>
</dbReference>
<dbReference type="SUPFAM" id="SSF52096">
    <property type="entry name" value="ClpP/crotonase"/>
    <property type="match status" value="1"/>
</dbReference>
<proteinExistence type="inferred from homology"/>
<keyword evidence="4" id="KW-1185">Reference proteome</keyword>
<dbReference type="OrthoDB" id="9795613at2"/>
<comment type="similarity">
    <text evidence="1">Belongs to the enoyl-CoA hydratase/isomerase family.</text>
</comment>
<dbReference type="PhylomeDB" id="Q89Y39"/>
<reference evidence="4" key="1">
    <citation type="journal article" date="2002" name="DNA Res.">
        <title>Complete genomic sequence of nitrogen-fixing symbiotic bacterium Bradyrhizobium japonicum USDA110.</title>
        <authorList>
            <person name="Kaneko T."/>
            <person name="Nakamura Y."/>
            <person name="Sato S."/>
            <person name="Minamisawa K."/>
            <person name="Uchiumi T."/>
            <person name="Sasamoto S."/>
            <person name="Watanabe A."/>
            <person name="Idesawa K."/>
            <person name="Iriguchi M."/>
            <person name="Kawashima K."/>
            <person name="Kohara M."/>
            <person name="Matsumoto M."/>
            <person name="Shimpo S."/>
            <person name="Tsuruoka H."/>
            <person name="Wada T."/>
            <person name="Yamada M."/>
            <person name="Tabata S."/>
        </authorList>
    </citation>
    <scope>NUCLEOTIDE SEQUENCE [LARGE SCALE GENOMIC DNA]</scope>
    <source>
        <strain evidence="4">JCM 10833 / BCRC 13528 / IAM 13628 / NBRC 14792 / USDA 110</strain>
    </source>
</reference>
<dbReference type="PANTHER" id="PTHR42964:SF1">
    <property type="entry name" value="POLYKETIDE BIOSYNTHESIS ENOYL-COA HYDRATASE PKSH-RELATED"/>
    <property type="match status" value="1"/>
</dbReference>
<feature type="compositionally biased region" description="Polar residues" evidence="2">
    <location>
        <begin position="8"/>
        <end position="18"/>
    </location>
</feature>
<sequence>MASAIVQGKQTTGGSPMTANPVLWTLDERGVATVTLNRPEVNNAYDGALIAGVLAAIDDLGKRPNLRVVVLRGNGKHFQAGADLKWINGVRPQSAEANEAASRATFEAVQRLNTLPIPTVALVQGGCFGGGTGVIAACDVVIAADNALFSITEVRWGLTAAIIIPQLCDAIGVRQVRRYALTGERFGAEDARRIGLVHEVVPLAELEAAGAKVVEQLLANGPEAMAETKRLALESSFGGMAVDDAAYTRLVHLHSVKRQSSEAAEGLASFAEKRAGNWGGGKG</sequence>
<evidence type="ECO:0000256" key="2">
    <source>
        <dbReference type="SAM" id="MobiDB-lite"/>
    </source>
</evidence>
<dbReference type="InParanoid" id="Q89Y39"/>
<dbReference type="InterPro" id="IPR029045">
    <property type="entry name" value="ClpP/crotonase-like_dom_sf"/>
</dbReference>
<dbReference type="eggNOG" id="COG1024">
    <property type="taxonomic scope" value="Bacteria"/>
</dbReference>